<organism evidence="6 7">
    <name type="scientific">Cutibacterium avidum</name>
    <dbReference type="NCBI Taxonomy" id="33010"/>
    <lineage>
        <taxon>Bacteria</taxon>
        <taxon>Bacillati</taxon>
        <taxon>Actinomycetota</taxon>
        <taxon>Actinomycetes</taxon>
        <taxon>Propionibacteriales</taxon>
        <taxon>Propionibacteriaceae</taxon>
        <taxon>Cutibacterium</taxon>
    </lineage>
</organism>
<dbReference type="GO" id="GO:0032993">
    <property type="term" value="C:protein-DNA complex"/>
    <property type="evidence" value="ECO:0007669"/>
    <property type="project" value="TreeGrafter"/>
</dbReference>
<evidence type="ECO:0000256" key="1">
    <source>
        <dbReference type="ARBA" id="ARBA00009437"/>
    </source>
</evidence>
<evidence type="ECO:0000256" key="2">
    <source>
        <dbReference type="ARBA" id="ARBA00023015"/>
    </source>
</evidence>
<keyword evidence="4" id="KW-0804">Transcription</keyword>
<accession>A0A3E2DKI5</accession>
<dbReference type="GO" id="GO:0003700">
    <property type="term" value="F:DNA-binding transcription factor activity"/>
    <property type="evidence" value="ECO:0007669"/>
    <property type="project" value="TreeGrafter"/>
</dbReference>
<dbReference type="PANTHER" id="PTHR30346:SF28">
    <property type="entry name" value="HTH-TYPE TRANSCRIPTIONAL REGULATOR CYNR"/>
    <property type="match status" value="1"/>
</dbReference>
<comment type="similarity">
    <text evidence="1">Belongs to the LysR transcriptional regulatory family.</text>
</comment>
<sequence>MQSTVSAPRPPPQEVAFRELSHEELVAVLPTSHRLAHRKRLRLADLVDESFVDFPTGSAGRAQSDLAFQAAGLHRDVAFEAMTTDLMIGIIRNELAVGLFSAHVVAHGPDVVAVPLADGPRRVQYLAWNEFNPGPATRAFLEAITPAQPEAGADSSETS</sequence>
<dbReference type="AlphaFoldDB" id="A0A3E2DKI5"/>
<dbReference type="InterPro" id="IPR005119">
    <property type="entry name" value="LysR_subst-bd"/>
</dbReference>
<evidence type="ECO:0000259" key="5">
    <source>
        <dbReference type="Pfam" id="PF03466"/>
    </source>
</evidence>
<evidence type="ECO:0000313" key="6">
    <source>
        <dbReference type="EMBL" id="RFT45861.1"/>
    </source>
</evidence>
<evidence type="ECO:0000256" key="4">
    <source>
        <dbReference type="ARBA" id="ARBA00023163"/>
    </source>
</evidence>
<proteinExistence type="inferred from homology"/>
<keyword evidence="3" id="KW-0238">DNA-binding</keyword>
<comment type="caution">
    <text evidence="6">The sequence shown here is derived from an EMBL/GenBank/DDBJ whole genome shotgun (WGS) entry which is preliminary data.</text>
</comment>
<dbReference type="EMBL" id="NOWI01000003">
    <property type="protein sequence ID" value="RFT45861.1"/>
    <property type="molecule type" value="Genomic_DNA"/>
</dbReference>
<dbReference type="SUPFAM" id="SSF53850">
    <property type="entry name" value="Periplasmic binding protein-like II"/>
    <property type="match status" value="1"/>
</dbReference>
<dbReference type="Pfam" id="PF03466">
    <property type="entry name" value="LysR_substrate"/>
    <property type="match status" value="1"/>
</dbReference>
<dbReference type="PANTHER" id="PTHR30346">
    <property type="entry name" value="TRANSCRIPTIONAL DUAL REGULATOR HCAR-RELATED"/>
    <property type="match status" value="1"/>
</dbReference>
<dbReference type="GO" id="GO:0003677">
    <property type="term" value="F:DNA binding"/>
    <property type="evidence" value="ECO:0007669"/>
    <property type="project" value="UniProtKB-KW"/>
</dbReference>
<keyword evidence="2" id="KW-0805">Transcription regulation</keyword>
<evidence type="ECO:0000313" key="7">
    <source>
        <dbReference type="Proteomes" id="UP000259211"/>
    </source>
</evidence>
<dbReference type="Proteomes" id="UP000259211">
    <property type="component" value="Unassembled WGS sequence"/>
</dbReference>
<reference evidence="6 7" key="1">
    <citation type="submission" date="2017-07" db="EMBL/GenBank/DDBJ databases">
        <authorList>
            <person name="Sun Z.S."/>
            <person name="Albrecht U."/>
            <person name="Echele G."/>
            <person name="Lee C.C."/>
        </authorList>
    </citation>
    <scope>NUCLEOTIDE SEQUENCE [LARGE SCALE GENOMIC DNA]</scope>
    <source>
        <strain evidence="6 7">P16-029</strain>
    </source>
</reference>
<dbReference type="Gene3D" id="3.40.190.290">
    <property type="match status" value="1"/>
</dbReference>
<gene>
    <name evidence="6" type="ORF">CHT91_03330</name>
</gene>
<name>A0A3E2DKI5_9ACTN</name>
<protein>
    <recommendedName>
        <fullName evidence="5">LysR substrate-binding domain-containing protein</fullName>
    </recommendedName>
</protein>
<feature type="domain" description="LysR substrate-binding" evidence="5">
    <location>
        <begin position="6"/>
        <end position="145"/>
    </location>
</feature>
<evidence type="ECO:0000256" key="3">
    <source>
        <dbReference type="ARBA" id="ARBA00023125"/>
    </source>
</evidence>